<feature type="compositionally biased region" description="Polar residues" evidence="1">
    <location>
        <begin position="216"/>
        <end position="229"/>
    </location>
</feature>
<name>A0A6A6DSW9_9PEZI</name>
<dbReference type="AlphaFoldDB" id="A0A6A6DSW9"/>
<gene>
    <name evidence="2" type="ORF">K469DRAFT_670296</name>
</gene>
<feature type="compositionally biased region" description="Polar residues" evidence="1">
    <location>
        <begin position="298"/>
        <end position="307"/>
    </location>
</feature>
<feature type="compositionally biased region" description="Low complexity" evidence="1">
    <location>
        <begin position="1"/>
        <end position="19"/>
    </location>
</feature>
<evidence type="ECO:0000313" key="2">
    <source>
        <dbReference type="EMBL" id="KAF2181925.1"/>
    </source>
</evidence>
<reference evidence="2" key="1">
    <citation type="journal article" date="2020" name="Stud. Mycol.">
        <title>101 Dothideomycetes genomes: a test case for predicting lifestyles and emergence of pathogens.</title>
        <authorList>
            <person name="Haridas S."/>
            <person name="Albert R."/>
            <person name="Binder M."/>
            <person name="Bloem J."/>
            <person name="Labutti K."/>
            <person name="Salamov A."/>
            <person name="Andreopoulos B."/>
            <person name="Baker S."/>
            <person name="Barry K."/>
            <person name="Bills G."/>
            <person name="Bluhm B."/>
            <person name="Cannon C."/>
            <person name="Castanera R."/>
            <person name="Culley D."/>
            <person name="Daum C."/>
            <person name="Ezra D."/>
            <person name="Gonzalez J."/>
            <person name="Henrissat B."/>
            <person name="Kuo A."/>
            <person name="Liang C."/>
            <person name="Lipzen A."/>
            <person name="Lutzoni F."/>
            <person name="Magnuson J."/>
            <person name="Mondo S."/>
            <person name="Nolan M."/>
            <person name="Ohm R."/>
            <person name="Pangilinan J."/>
            <person name="Park H.-J."/>
            <person name="Ramirez L."/>
            <person name="Alfaro M."/>
            <person name="Sun H."/>
            <person name="Tritt A."/>
            <person name="Yoshinaga Y."/>
            <person name="Zwiers L.-H."/>
            <person name="Turgeon B."/>
            <person name="Goodwin S."/>
            <person name="Spatafora J."/>
            <person name="Crous P."/>
            <person name="Grigoriev I."/>
        </authorList>
    </citation>
    <scope>NUCLEOTIDE SEQUENCE</scope>
    <source>
        <strain evidence="2">CBS 207.26</strain>
    </source>
</reference>
<feature type="region of interest" description="Disordered" evidence="1">
    <location>
        <begin position="1"/>
        <end position="26"/>
    </location>
</feature>
<feature type="region of interest" description="Disordered" evidence="1">
    <location>
        <begin position="116"/>
        <end position="178"/>
    </location>
</feature>
<organism evidence="2 3">
    <name type="scientific">Zopfia rhizophila CBS 207.26</name>
    <dbReference type="NCBI Taxonomy" id="1314779"/>
    <lineage>
        <taxon>Eukaryota</taxon>
        <taxon>Fungi</taxon>
        <taxon>Dikarya</taxon>
        <taxon>Ascomycota</taxon>
        <taxon>Pezizomycotina</taxon>
        <taxon>Dothideomycetes</taxon>
        <taxon>Dothideomycetes incertae sedis</taxon>
        <taxon>Zopfiaceae</taxon>
        <taxon>Zopfia</taxon>
    </lineage>
</organism>
<protein>
    <submittedName>
        <fullName evidence="2">Uncharacterized protein</fullName>
    </submittedName>
</protein>
<feature type="region of interest" description="Disordered" evidence="1">
    <location>
        <begin position="266"/>
        <end position="308"/>
    </location>
</feature>
<accession>A0A6A6DSW9</accession>
<feature type="region of interest" description="Disordered" evidence="1">
    <location>
        <begin position="205"/>
        <end position="233"/>
    </location>
</feature>
<feature type="compositionally biased region" description="Basic and acidic residues" evidence="1">
    <location>
        <begin position="127"/>
        <end position="138"/>
    </location>
</feature>
<dbReference type="EMBL" id="ML994650">
    <property type="protein sequence ID" value="KAF2181925.1"/>
    <property type="molecule type" value="Genomic_DNA"/>
</dbReference>
<evidence type="ECO:0000313" key="3">
    <source>
        <dbReference type="Proteomes" id="UP000800200"/>
    </source>
</evidence>
<dbReference type="OrthoDB" id="5409998at2759"/>
<dbReference type="Proteomes" id="UP000800200">
    <property type="component" value="Unassembled WGS sequence"/>
</dbReference>
<proteinExistence type="predicted"/>
<sequence length="342" mass="36579">MTATGTSANATANATTEQAKQPPPPGTVALDNLQAMVNLVLIQSGRYITELQSGGGSGRVQFTMKRTIPAALDRFHDVLDDMENELHLAQAVLRRDLALLQADRLKREQAEAAERQRLAAESSAKMNRSEKKEQKDVVMTDVGEPKAAVQADNSGLQPSQTGEQAPITTTTAKAGPDPITTTSAPLPDPLFDGTPTTANPQEEFDFDAMFGPDPGETSTENINATSPNLDFTLEEPEPSLLRGLEDFAKGGDDSSAAQQVANLDLDFTMPDLPGDNNASGNTKPALTEPGGQQRPTEETQASTQDNTLDIMATDDLDDLFTFGYQPPEGTEFEDAFFGFGES</sequence>
<feature type="compositionally biased region" description="Polar residues" evidence="1">
    <location>
        <begin position="151"/>
        <end position="172"/>
    </location>
</feature>
<keyword evidence="3" id="KW-1185">Reference proteome</keyword>
<evidence type="ECO:0000256" key="1">
    <source>
        <dbReference type="SAM" id="MobiDB-lite"/>
    </source>
</evidence>